<feature type="region of interest" description="Disordered" evidence="1">
    <location>
        <begin position="1"/>
        <end position="76"/>
    </location>
</feature>
<protein>
    <recommendedName>
        <fullName evidence="5">DUF5666 domain-containing protein</fullName>
    </recommendedName>
</protein>
<keyword evidence="4" id="KW-1185">Reference proteome</keyword>
<feature type="transmembrane region" description="Helical" evidence="2">
    <location>
        <begin position="88"/>
        <end position="106"/>
    </location>
</feature>
<dbReference type="EMBL" id="JBBEGN010000002">
    <property type="protein sequence ID" value="MEJ2867226.1"/>
    <property type="molecule type" value="Genomic_DNA"/>
</dbReference>
<evidence type="ECO:0000256" key="2">
    <source>
        <dbReference type="SAM" id="Phobius"/>
    </source>
</evidence>
<reference evidence="3 4" key="1">
    <citation type="submission" date="2024-03" db="EMBL/GenBank/DDBJ databases">
        <title>Actinomycetospora sp. OC33-EN08, a novel actinomycete isolated from wild orchid (Aerides multiflora).</title>
        <authorList>
            <person name="Suriyachadkun C."/>
        </authorList>
    </citation>
    <scope>NUCLEOTIDE SEQUENCE [LARGE SCALE GENOMIC DNA]</scope>
    <source>
        <strain evidence="3 4">OC33-EN08</strain>
    </source>
</reference>
<evidence type="ECO:0000256" key="1">
    <source>
        <dbReference type="SAM" id="MobiDB-lite"/>
    </source>
</evidence>
<proteinExistence type="predicted"/>
<gene>
    <name evidence="3" type="ORF">WCD74_05575</name>
</gene>
<dbReference type="Proteomes" id="UP001385809">
    <property type="component" value="Unassembled WGS sequence"/>
</dbReference>
<comment type="caution">
    <text evidence="3">The sequence shown here is derived from an EMBL/GenBank/DDBJ whole genome shotgun (WGS) entry which is preliminary data.</text>
</comment>
<feature type="compositionally biased region" description="Basic and acidic residues" evidence="1">
    <location>
        <begin position="66"/>
        <end position="76"/>
    </location>
</feature>
<evidence type="ECO:0000313" key="4">
    <source>
        <dbReference type="Proteomes" id="UP001385809"/>
    </source>
</evidence>
<organism evidence="3 4">
    <name type="scientific">Actinomycetospora aurantiaca</name>
    <dbReference type="NCBI Taxonomy" id="3129233"/>
    <lineage>
        <taxon>Bacteria</taxon>
        <taxon>Bacillati</taxon>
        <taxon>Actinomycetota</taxon>
        <taxon>Actinomycetes</taxon>
        <taxon>Pseudonocardiales</taxon>
        <taxon>Pseudonocardiaceae</taxon>
        <taxon>Actinomycetospora</taxon>
    </lineage>
</organism>
<dbReference type="RefSeq" id="WP_337693847.1">
    <property type="nucleotide sequence ID" value="NZ_JBBEGN010000002.1"/>
</dbReference>
<accession>A0ABU8MIT2</accession>
<evidence type="ECO:0008006" key="5">
    <source>
        <dbReference type="Google" id="ProtNLM"/>
    </source>
</evidence>
<sequence>MTDSKDEPTRTESTTPEGHDDTGPIMSPSPQPAFGPSPDDRGGRRDGGPAAGWESEQPTQVGVLDRPVDDVPLRDRLSRPGMARSTRILLLVLGAIVFLAIGLFIGRATAPATGPGSVPPVLGTVESVDITPSGFPVLTIRASDGTLTPLQTTPGTIVAVPEATGVARVRPGQQVTITGERDQRGQIIATRVDLPGR</sequence>
<keyword evidence="2" id="KW-0472">Membrane</keyword>
<feature type="compositionally biased region" description="Basic and acidic residues" evidence="1">
    <location>
        <begin position="38"/>
        <end position="47"/>
    </location>
</feature>
<keyword evidence="2" id="KW-1133">Transmembrane helix</keyword>
<keyword evidence="2" id="KW-0812">Transmembrane</keyword>
<name>A0ABU8MIT2_9PSEU</name>
<evidence type="ECO:0000313" key="3">
    <source>
        <dbReference type="EMBL" id="MEJ2867226.1"/>
    </source>
</evidence>
<feature type="compositionally biased region" description="Basic and acidic residues" evidence="1">
    <location>
        <begin position="1"/>
        <end position="10"/>
    </location>
</feature>